<dbReference type="EMBL" id="JAUTXU010000082">
    <property type="protein sequence ID" value="KAK3710714.1"/>
    <property type="molecule type" value="Genomic_DNA"/>
</dbReference>
<evidence type="ECO:0000313" key="2">
    <source>
        <dbReference type="Proteomes" id="UP001281147"/>
    </source>
</evidence>
<name>A0ACC3N7G9_9PEZI</name>
<proteinExistence type="predicted"/>
<comment type="caution">
    <text evidence="1">The sequence shown here is derived from an EMBL/GenBank/DDBJ whole genome shotgun (WGS) entry which is preliminary data.</text>
</comment>
<dbReference type="Proteomes" id="UP001281147">
    <property type="component" value="Unassembled WGS sequence"/>
</dbReference>
<keyword evidence="2" id="KW-1185">Reference proteome</keyword>
<organism evidence="1 2">
    <name type="scientific">Vermiconidia calcicola</name>
    <dbReference type="NCBI Taxonomy" id="1690605"/>
    <lineage>
        <taxon>Eukaryota</taxon>
        <taxon>Fungi</taxon>
        <taxon>Dikarya</taxon>
        <taxon>Ascomycota</taxon>
        <taxon>Pezizomycotina</taxon>
        <taxon>Dothideomycetes</taxon>
        <taxon>Dothideomycetidae</taxon>
        <taxon>Mycosphaerellales</taxon>
        <taxon>Extremaceae</taxon>
        <taxon>Vermiconidia</taxon>
    </lineage>
</organism>
<evidence type="ECO:0000313" key="1">
    <source>
        <dbReference type="EMBL" id="KAK3710714.1"/>
    </source>
</evidence>
<gene>
    <name evidence="1" type="ORF">LTR37_010133</name>
</gene>
<reference evidence="1" key="1">
    <citation type="submission" date="2023-07" db="EMBL/GenBank/DDBJ databases">
        <title>Black Yeasts Isolated from many extreme environments.</title>
        <authorList>
            <person name="Coleine C."/>
            <person name="Stajich J.E."/>
            <person name="Selbmann L."/>
        </authorList>
    </citation>
    <scope>NUCLEOTIDE SEQUENCE</scope>
    <source>
        <strain evidence="1">CCFEE 5714</strain>
    </source>
</reference>
<sequence>MASEEEPLRIAILGCGSIGTAILEGFVSHAVRQPESMALSACVTSSDSLIRLRDALGERCKHVTLGFGREPTQDMAEQADLIILACRPQDLVTLANTLGPRPTYAGKTVVSLLAGVSCQRIRQQLAAGGVRKDMSFVRVIPTIGARTGNSVSLLSYPETVSQSNIELVKRAFGKIGTVLTVPEELMSKATAVGAVCHALAVLAVNKITDASVAEGIPRSTAMALATQSLSSAAGFMAAEEGGITAEQLEAALSTPKGITLNSVVNLEKEGAGAAIGEATRAAIRYAESM</sequence>
<protein>
    <submittedName>
        <fullName evidence="1">Uncharacterized protein</fullName>
    </submittedName>
</protein>
<accession>A0ACC3N7G9</accession>